<dbReference type="InterPro" id="IPR043502">
    <property type="entry name" value="DNA/RNA_pol_sf"/>
</dbReference>
<keyword evidence="6" id="KW-0239">DNA-directed DNA polymerase</keyword>
<proteinExistence type="inferred from homology"/>
<dbReference type="Gene3D" id="3.90.1600.10">
    <property type="entry name" value="Palm domain of DNA polymerase"/>
    <property type="match status" value="1"/>
</dbReference>
<evidence type="ECO:0000313" key="10">
    <source>
        <dbReference type="EMBL" id="GAG32910.1"/>
    </source>
</evidence>
<protein>
    <recommendedName>
        <fullName evidence="2">DNA-directed DNA polymerase</fullName>
        <ecNumber evidence="2">2.7.7.7</ecNumber>
    </recommendedName>
</protein>
<dbReference type="EC" id="2.7.7.7" evidence="2"/>
<evidence type="ECO:0000256" key="7">
    <source>
        <dbReference type="ARBA" id="ARBA00023125"/>
    </source>
</evidence>
<name>X0WQH6_9ZZZZ</name>
<comment type="caution">
    <text evidence="10">The sequence shown here is derived from an EMBL/GenBank/DDBJ whole genome shotgun (WGS) entry which is preliminary data.</text>
</comment>
<dbReference type="GO" id="GO:0000166">
    <property type="term" value="F:nucleotide binding"/>
    <property type="evidence" value="ECO:0007669"/>
    <property type="project" value="InterPro"/>
</dbReference>
<feature type="non-terminal residue" evidence="10">
    <location>
        <position position="1"/>
    </location>
</feature>
<organism evidence="10">
    <name type="scientific">marine sediment metagenome</name>
    <dbReference type="NCBI Taxonomy" id="412755"/>
    <lineage>
        <taxon>unclassified sequences</taxon>
        <taxon>metagenomes</taxon>
        <taxon>ecological metagenomes</taxon>
    </lineage>
</organism>
<dbReference type="InterPro" id="IPR023211">
    <property type="entry name" value="DNA_pol_palm_dom_sf"/>
</dbReference>
<dbReference type="GO" id="GO:0003887">
    <property type="term" value="F:DNA-directed DNA polymerase activity"/>
    <property type="evidence" value="ECO:0007669"/>
    <property type="project" value="UniProtKB-KW"/>
</dbReference>
<dbReference type="SUPFAM" id="SSF56672">
    <property type="entry name" value="DNA/RNA polymerases"/>
    <property type="match status" value="1"/>
</dbReference>
<evidence type="ECO:0000256" key="5">
    <source>
        <dbReference type="ARBA" id="ARBA00022705"/>
    </source>
</evidence>
<gene>
    <name evidence="10" type="ORF">S01H1_61293</name>
</gene>
<dbReference type="AlphaFoldDB" id="X0WQH6"/>
<evidence type="ECO:0000256" key="8">
    <source>
        <dbReference type="ARBA" id="ARBA00049244"/>
    </source>
</evidence>
<keyword evidence="7" id="KW-0238">DNA-binding</keyword>
<evidence type="ECO:0000256" key="3">
    <source>
        <dbReference type="ARBA" id="ARBA00022679"/>
    </source>
</evidence>
<dbReference type="PANTHER" id="PTHR33568">
    <property type="entry name" value="DNA POLYMERASE"/>
    <property type="match status" value="1"/>
</dbReference>
<dbReference type="InterPro" id="IPR004868">
    <property type="entry name" value="DNA-dir_DNA_pol_B_mt/vir"/>
</dbReference>
<comment type="similarity">
    <text evidence="1">Belongs to the DNA polymerase type-B family.</text>
</comment>
<dbReference type="GO" id="GO:0006260">
    <property type="term" value="P:DNA replication"/>
    <property type="evidence" value="ECO:0007669"/>
    <property type="project" value="UniProtKB-KW"/>
</dbReference>
<dbReference type="Gene3D" id="1.10.287.690">
    <property type="entry name" value="Helix hairpin bin"/>
    <property type="match status" value="1"/>
</dbReference>
<feature type="domain" description="DNA-directed DNA polymerase family B mitochondria/virus" evidence="9">
    <location>
        <begin position="3"/>
        <end position="92"/>
    </location>
</feature>
<dbReference type="PANTHER" id="PTHR33568:SF3">
    <property type="entry name" value="DNA-DIRECTED DNA POLYMERASE"/>
    <property type="match status" value="1"/>
</dbReference>
<evidence type="ECO:0000256" key="1">
    <source>
        <dbReference type="ARBA" id="ARBA00005755"/>
    </source>
</evidence>
<keyword evidence="5" id="KW-0235">DNA replication</keyword>
<evidence type="ECO:0000256" key="4">
    <source>
        <dbReference type="ARBA" id="ARBA00022695"/>
    </source>
</evidence>
<dbReference type="PROSITE" id="PS00116">
    <property type="entry name" value="DNA_POLYMERASE_B"/>
    <property type="match status" value="1"/>
</dbReference>
<evidence type="ECO:0000256" key="6">
    <source>
        <dbReference type="ARBA" id="ARBA00022932"/>
    </source>
</evidence>
<feature type="non-terminal residue" evidence="10">
    <location>
        <position position="253"/>
    </location>
</feature>
<keyword evidence="4" id="KW-0548">Nucleotidyltransferase</keyword>
<accession>X0WQH6</accession>
<dbReference type="EMBL" id="BARS01040177">
    <property type="protein sequence ID" value="GAG32910.1"/>
    <property type="molecule type" value="Genomic_DNA"/>
</dbReference>
<sequence>YAVRVDKKLIFPIGQFTTYLTTGSLLYGIKAGHVKKVLQVACYRKANIFHDFIDYFYGKRLEYRKDSNPAFSYVCKLIMNSLYGKFGQRTSRLIHSGVNGKVEDIRRLIIDAKTHETSIHQVFFGLETITAQGEQEAVNSVPAISAHVTDYARLYLWKLIEIAGVKNCYYCDTDSLIVNEKGYTKLRILLDPDLLGWLKIEKESTNVDIRGAKNYTFGGDTKIKGIPRKAKRSKSGSYTYPVFPSMIGELRKG</sequence>
<evidence type="ECO:0000256" key="2">
    <source>
        <dbReference type="ARBA" id="ARBA00012417"/>
    </source>
</evidence>
<dbReference type="InterPro" id="IPR017964">
    <property type="entry name" value="DNA-dir_DNA_pol_B_CS"/>
</dbReference>
<dbReference type="GO" id="GO:0003677">
    <property type="term" value="F:DNA binding"/>
    <property type="evidence" value="ECO:0007669"/>
    <property type="project" value="UniProtKB-KW"/>
</dbReference>
<comment type="catalytic activity">
    <reaction evidence="8">
        <text>DNA(n) + a 2'-deoxyribonucleoside 5'-triphosphate = DNA(n+1) + diphosphate</text>
        <dbReference type="Rhea" id="RHEA:22508"/>
        <dbReference type="Rhea" id="RHEA-COMP:17339"/>
        <dbReference type="Rhea" id="RHEA-COMP:17340"/>
        <dbReference type="ChEBI" id="CHEBI:33019"/>
        <dbReference type="ChEBI" id="CHEBI:61560"/>
        <dbReference type="ChEBI" id="CHEBI:173112"/>
        <dbReference type="EC" id="2.7.7.7"/>
    </reaction>
</comment>
<reference evidence="10" key="1">
    <citation type="journal article" date="2014" name="Front. Microbiol.">
        <title>High frequency of phylogenetically diverse reductive dehalogenase-homologous genes in deep subseafloor sedimentary metagenomes.</title>
        <authorList>
            <person name="Kawai M."/>
            <person name="Futagami T."/>
            <person name="Toyoda A."/>
            <person name="Takaki Y."/>
            <person name="Nishi S."/>
            <person name="Hori S."/>
            <person name="Arai W."/>
            <person name="Tsubouchi T."/>
            <person name="Morono Y."/>
            <person name="Uchiyama I."/>
            <person name="Ito T."/>
            <person name="Fujiyama A."/>
            <person name="Inagaki F."/>
            <person name="Takami H."/>
        </authorList>
    </citation>
    <scope>NUCLEOTIDE SEQUENCE</scope>
    <source>
        <strain evidence="10">Expedition CK06-06</strain>
    </source>
</reference>
<dbReference type="Pfam" id="PF03175">
    <property type="entry name" value="DNA_pol_B_2"/>
    <property type="match status" value="1"/>
</dbReference>
<keyword evidence="3" id="KW-0808">Transferase</keyword>
<evidence type="ECO:0000259" key="9">
    <source>
        <dbReference type="Pfam" id="PF03175"/>
    </source>
</evidence>